<evidence type="ECO:0000259" key="4">
    <source>
        <dbReference type="SMART" id="SM00559"/>
    </source>
</evidence>
<dbReference type="HAMAP" id="MF_01875">
    <property type="entry name" value="Prokaryotic_Ku"/>
    <property type="match status" value="1"/>
</dbReference>
<feature type="compositionally biased region" description="Basic residues" evidence="3">
    <location>
        <begin position="270"/>
        <end position="286"/>
    </location>
</feature>
<dbReference type="CDD" id="cd00789">
    <property type="entry name" value="KU_like"/>
    <property type="match status" value="1"/>
</dbReference>
<reference evidence="6" key="1">
    <citation type="journal article" date="2019" name="Int. J. Syst. Evol. Microbiol.">
        <title>The Global Catalogue of Microorganisms (GCM) 10K type strain sequencing project: providing services to taxonomists for standard genome sequencing and annotation.</title>
        <authorList>
            <consortium name="The Broad Institute Genomics Platform"/>
            <consortium name="The Broad Institute Genome Sequencing Center for Infectious Disease"/>
            <person name="Wu L."/>
            <person name="Ma J."/>
        </authorList>
    </citation>
    <scope>NUCLEOTIDE SEQUENCE [LARGE SCALE GENOMIC DNA]</scope>
    <source>
        <strain evidence="6">KCTC 3950</strain>
    </source>
</reference>
<organism evidence="5 6">
    <name type="scientific">Paenibacillus gansuensis</name>
    <dbReference type="NCBI Taxonomy" id="306542"/>
    <lineage>
        <taxon>Bacteria</taxon>
        <taxon>Bacillati</taxon>
        <taxon>Bacillota</taxon>
        <taxon>Bacilli</taxon>
        <taxon>Bacillales</taxon>
        <taxon>Paenibacillaceae</taxon>
        <taxon>Paenibacillus</taxon>
    </lineage>
</organism>
<keyword evidence="1 2" id="KW-0238">DNA-binding</keyword>
<proteinExistence type="inferred from homology"/>
<dbReference type="PIRSF" id="PIRSF006493">
    <property type="entry name" value="Prok_Ku"/>
    <property type="match status" value="1"/>
</dbReference>
<evidence type="ECO:0000256" key="1">
    <source>
        <dbReference type="ARBA" id="ARBA00023125"/>
    </source>
</evidence>
<dbReference type="SMART" id="SM00559">
    <property type="entry name" value="Ku78"/>
    <property type="match status" value="1"/>
</dbReference>
<comment type="caution">
    <text evidence="5">The sequence shown here is derived from an EMBL/GenBank/DDBJ whole genome shotgun (WGS) entry which is preliminary data.</text>
</comment>
<protein>
    <recommendedName>
        <fullName evidence="2">Non-homologous end joining protein Ku</fullName>
    </recommendedName>
</protein>
<evidence type="ECO:0000313" key="5">
    <source>
        <dbReference type="EMBL" id="MFD2612136.1"/>
    </source>
</evidence>
<accession>A0ABW5PBA5</accession>
<comment type="subunit">
    <text evidence="2">Homodimer. Interacts with LigD.</text>
</comment>
<evidence type="ECO:0000256" key="3">
    <source>
        <dbReference type="SAM" id="MobiDB-lite"/>
    </source>
</evidence>
<dbReference type="PANTHER" id="PTHR41251">
    <property type="entry name" value="NON-HOMOLOGOUS END JOINING PROTEIN KU"/>
    <property type="match status" value="1"/>
</dbReference>
<keyword evidence="2" id="KW-0227">DNA damage</keyword>
<dbReference type="Gene3D" id="2.40.290.10">
    <property type="match status" value="1"/>
</dbReference>
<evidence type="ECO:0000256" key="2">
    <source>
        <dbReference type="HAMAP-Rule" id="MF_01875"/>
    </source>
</evidence>
<dbReference type="SUPFAM" id="SSF100939">
    <property type="entry name" value="SPOC domain-like"/>
    <property type="match status" value="1"/>
</dbReference>
<feature type="region of interest" description="Disordered" evidence="3">
    <location>
        <begin position="252"/>
        <end position="286"/>
    </location>
</feature>
<dbReference type="InterPro" id="IPR016194">
    <property type="entry name" value="SPOC-like_C_dom_sf"/>
</dbReference>
<evidence type="ECO:0000313" key="6">
    <source>
        <dbReference type="Proteomes" id="UP001597541"/>
    </source>
</evidence>
<dbReference type="InterPro" id="IPR009187">
    <property type="entry name" value="Prok_Ku"/>
</dbReference>
<dbReference type="EMBL" id="JBHUME010000005">
    <property type="protein sequence ID" value="MFD2612136.1"/>
    <property type="molecule type" value="Genomic_DNA"/>
</dbReference>
<dbReference type="InterPro" id="IPR006164">
    <property type="entry name" value="DNA_bd_Ku70/Ku80"/>
</dbReference>
<keyword evidence="6" id="KW-1185">Reference proteome</keyword>
<feature type="domain" description="Ku" evidence="4">
    <location>
        <begin position="52"/>
        <end position="180"/>
    </location>
</feature>
<gene>
    <name evidence="2" type="primary">ku</name>
    <name evidence="5" type="ORF">ACFSUF_06800</name>
</gene>
<dbReference type="NCBIfam" id="TIGR02772">
    <property type="entry name" value="Ku_bact"/>
    <property type="match status" value="1"/>
</dbReference>
<sequence length="286" mass="32482">MHTVWKGAINFGLVNVPVKMFTSTHNNDVPMKLLHKKLSVPINYVRTCPKCEKEVEWKDIVRGYEYEPGHYVTFEKEELEHIASEDTKEIRIVSFVKLEEIDPIYFQKTYYLAPAESGAHAYTLLAKALEETNKIGIANVTIRSKSSLAAIRVIDGALAMATMFYAEEIRPLSEVPNLPKKTDADERELDMAKMLIEQLTGKFRPEQYEDEYKERLMDAIEDKIEGREVKQAPEEKQRNVIDLMDALKASLAQVKPEAEKPAQSAGPKPKSGRSHTSKKRSKQTGA</sequence>
<comment type="similarity">
    <text evidence="2">Belongs to the prokaryotic Ku family.</text>
</comment>
<dbReference type="PANTHER" id="PTHR41251:SF1">
    <property type="entry name" value="NON-HOMOLOGOUS END JOINING PROTEIN KU"/>
    <property type="match status" value="1"/>
</dbReference>
<dbReference type="Pfam" id="PF02735">
    <property type="entry name" value="Ku"/>
    <property type="match status" value="1"/>
</dbReference>
<comment type="function">
    <text evidence="2">With LigD forms a non-homologous end joining (NHEJ) DNA repair enzyme, which repairs dsDNA breaks with reduced fidelity. Binds linear dsDNA with 5'- and 3'- overhangs but not closed circular dsDNA nor ssDNA. Recruits and stimulates the ligase activity of LigD.</text>
</comment>
<name>A0ABW5PBA5_9BACL</name>
<dbReference type="Proteomes" id="UP001597541">
    <property type="component" value="Unassembled WGS sequence"/>
</dbReference>
<keyword evidence="2" id="KW-0234">DNA repair</keyword>
<keyword evidence="2" id="KW-0233">DNA recombination</keyword>
<dbReference type="RefSeq" id="WP_377601395.1">
    <property type="nucleotide sequence ID" value="NZ_JBHUME010000005.1"/>
</dbReference>